<dbReference type="GO" id="GO:0005764">
    <property type="term" value="C:lysosome"/>
    <property type="evidence" value="ECO:0007669"/>
    <property type="project" value="TreeGrafter"/>
</dbReference>
<feature type="transmembrane region" description="Helical" evidence="6">
    <location>
        <begin position="219"/>
        <end position="240"/>
    </location>
</feature>
<evidence type="ECO:0000313" key="8">
    <source>
        <dbReference type="Ensembl" id="ENSNBRP00000011348.1"/>
    </source>
</evidence>
<name>A0A3Q4GVT2_NEOBR</name>
<comment type="subcellular location">
    <subcellularLocation>
        <location evidence="1">Endomembrane system</location>
        <topology evidence="1">Multi-pass membrane protein</topology>
    </subcellularLocation>
</comment>
<evidence type="ECO:0000313" key="9">
    <source>
        <dbReference type="Proteomes" id="UP000261580"/>
    </source>
</evidence>
<feature type="transmembrane region" description="Helical" evidence="6">
    <location>
        <begin position="95"/>
        <end position="113"/>
    </location>
</feature>
<dbReference type="Proteomes" id="UP000261580">
    <property type="component" value="Unassembled WGS sequence"/>
</dbReference>
<dbReference type="Ensembl" id="ENSNBRT00000011669.1">
    <property type="protein sequence ID" value="ENSNBRP00000011348.1"/>
    <property type="gene ID" value="ENSNBRG00000008841.1"/>
</dbReference>
<evidence type="ECO:0000256" key="5">
    <source>
        <dbReference type="ARBA" id="ARBA00023136"/>
    </source>
</evidence>
<feature type="transmembrane region" description="Helical" evidence="6">
    <location>
        <begin position="55"/>
        <end position="75"/>
    </location>
</feature>
<dbReference type="InterPro" id="IPR019402">
    <property type="entry name" value="CWH43_N"/>
</dbReference>
<evidence type="ECO:0000256" key="2">
    <source>
        <dbReference type="ARBA" id="ARBA00006565"/>
    </source>
</evidence>
<dbReference type="GeneTree" id="ENSGT01030000234578"/>
<dbReference type="Pfam" id="PF10277">
    <property type="entry name" value="Frag1"/>
    <property type="match status" value="1"/>
</dbReference>
<keyword evidence="5 6" id="KW-0472">Membrane</keyword>
<protein>
    <submittedName>
        <fullName evidence="8">DNA-damage regulated autophagy modulator 1</fullName>
    </submittedName>
</protein>
<proteinExistence type="inferred from homology"/>
<keyword evidence="4 6" id="KW-1133">Transmembrane helix</keyword>
<feature type="transmembrane region" description="Helical" evidence="6">
    <location>
        <begin position="157"/>
        <end position="178"/>
    </location>
</feature>
<evidence type="ECO:0000256" key="4">
    <source>
        <dbReference type="ARBA" id="ARBA00022989"/>
    </source>
</evidence>
<evidence type="ECO:0000256" key="1">
    <source>
        <dbReference type="ARBA" id="ARBA00004127"/>
    </source>
</evidence>
<evidence type="ECO:0000256" key="6">
    <source>
        <dbReference type="SAM" id="Phobius"/>
    </source>
</evidence>
<evidence type="ECO:0000259" key="7">
    <source>
        <dbReference type="Pfam" id="PF10277"/>
    </source>
</evidence>
<feature type="transmembrane region" description="Helical" evidence="6">
    <location>
        <begin position="125"/>
        <end position="145"/>
    </location>
</feature>
<dbReference type="Bgee" id="ENSNBRG00000008841">
    <property type="expression patterns" value="Expressed in mesonephros and 2 other cell types or tissues"/>
</dbReference>
<feature type="transmembrane region" description="Helical" evidence="6">
    <location>
        <begin position="184"/>
        <end position="207"/>
    </location>
</feature>
<dbReference type="GO" id="GO:0012505">
    <property type="term" value="C:endomembrane system"/>
    <property type="evidence" value="ECO:0007669"/>
    <property type="project" value="UniProtKB-SubCell"/>
</dbReference>
<dbReference type="OMA" id="QNRLALW"/>
<dbReference type="PANTHER" id="PTHR21324:SF11">
    <property type="entry name" value="DNA DAMAGE-REGULATED AUTOPHAGY MODULATOR PROTEIN 1"/>
    <property type="match status" value="1"/>
</dbReference>
<reference evidence="8" key="1">
    <citation type="submission" date="2025-08" db="UniProtKB">
        <authorList>
            <consortium name="Ensembl"/>
        </authorList>
    </citation>
    <scope>IDENTIFICATION</scope>
</reference>
<evidence type="ECO:0000256" key="3">
    <source>
        <dbReference type="ARBA" id="ARBA00022692"/>
    </source>
</evidence>
<dbReference type="AlphaFoldDB" id="A0A3Q4GVT2"/>
<comment type="similarity">
    <text evidence="2">Belongs to the DRAM/TMEM150 family.</text>
</comment>
<dbReference type="GO" id="GO:0010506">
    <property type="term" value="P:regulation of autophagy"/>
    <property type="evidence" value="ECO:0007669"/>
    <property type="project" value="TreeGrafter"/>
</dbReference>
<dbReference type="InterPro" id="IPR050911">
    <property type="entry name" value="DRAM/TMEM150_Autophagy_Mod"/>
</dbReference>
<organism evidence="8 9">
    <name type="scientific">Neolamprologus brichardi</name>
    <name type="common">Fairy cichlid</name>
    <name type="synonym">Lamprologus brichardi</name>
    <dbReference type="NCBI Taxonomy" id="32507"/>
    <lineage>
        <taxon>Eukaryota</taxon>
        <taxon>Metazoa</taxon>
        <taxon>Chordata</taxon>
        <taxon>Craniata</taxon>
        <taxon>Vertebrata</taxon>
        <taxon>Euteleostomi</taxon>
        <taxon>Actinopterygii</taxon>
        <taxon>Neopterygii</taxon>
        <taxon>Teleostei</taxon>
        <taxon>Neoteleostei</taxon>
        <taxon>Acanthomorphata</taxon>
        <taxon>Ovalentaria</taxon>
        <taxon>Cichlomorphae</taxon>
        <taxon>Cichliformes</taxon>
        <taxon>Cichlidae</taxon>
        <taxon>African cichlids</taxon>
        <taxon>Pseudocrenilabrinae</taxon>
        <taxon>Lamprologini</taxon>
        <taxon>Neolamprologus</taxon>
    </lineage>
</organism>
<feature type="transmembrane region" description="Helical" evidence="6">
    <location>
        <begin position="7"/>
        <end position="32"/>
    </location>
</feature>
<keyword evidence="9" id="KW-1185">Reference proteome</keyword>
<keyword evidence="3 6" id="KW-0812">Transmembrane</keyword>
<feature type="domain" description="CWH43-like N-terminal" evidence="7">
    <location>
        <begin position="10"/>
        <end position="211"/>
    </location>
</feature>
<reference evidence="8" key="2">
    <citation type="submission" date="2025-09" db="UniProtKB">
        <authorList>
            <consortium name="Ensembl"/>
        </authorList>
    </citation>
    <scope>IDENTIFICATION</scope>
</reference>
<sequence>MYWFEQGLCALPAFLVVWSSATFIICYIIAIYRHDVDVIFPYISDTGVSPPESCIFGLMTFISACAGVGTIYARYKHVELLREDATNVSACLNKAALWLGVISCFGMCIVATFQETVVQIVHDIGAILFFVFGIVYMILQCVISFRAYPYGSSKNVCCVRVAIASLATVAFVPMSVSIVQDYPFHVASAVCEWIVAFTFVFFFFTYIHDFKVSISLSHIVYSFLIYIYSFAKILLFLFSYSSLPYV</sequence>
<accession>A0A3Q4GVT2</accession>
<dbReference type="PANTHER" id="PTHR21324">
    <property type="entry name" value="FASTING-INDUCIBLE INTEGRAL MEMBRANE PROTEIN TM6P1-RELATED"/>
    <property type="match status" value="1"/>
</dbReference>